<name>A0ABP3QYY2_9PROT</name>
<dbReference type="Gene3D" id="3.20.20.70">
    <property type="entry name" value="Aldolase class I"/>
    <property type="match status" value="1"/>
</dbReference>
<evidence type="ECO:0000259" key="4">
    <source>
        <dbReference type="PROSITE" id="PS50991"/>
    </source>
</evidence>
<evidence type="ECO:0000256" key="1">
    <source>
        <dbReference type="ARBA" id="ARBA00009405"/>
    </source>
</evidence>
<evidence type="ECO:0000256" key="3">
    <source>
        <dbReference type="ARBA" id="ARBA00023239"/>
    </source>
</evidence>
<evidence type="ECO:0000313" key="5">
    <source>
        <dbReference type="EMBL" id="GAA0600386.1"/>
    </source>
</evidence>
<keyword evidence="3 5" id="KW-0456">Lyase</keyword>
<dbReference type="CDD" id="cd07938">
    <property type="entry name" value="DRE_TIM_HMGL"/>
    <property type="match status" value="1"/>
</dbReference>
<dbReference type="PROSITE" id="PS50991">
    <property type="entry name" value="PYR_CT"/>
    <property type="match status" value="1"/>
</dbReference>
<dbReference type="InterPro" id="IPR000891">
    <property type="entry name" value="PYR_CT"/>
</dbReference>
<dbReference type="Proteomes" id="UP001501588">
    <property type="component" value="Unassembled WGS sequence"/>
</dbReference>
<gene>
    <name evidence="5" type="ORF">GCM10009416_43000</name>
</gene>
<reference evidence="6" key="1">
    <citation type="journal article" date="2019" name="Int. J. Syst. Evol. Microbiol.">
        <title>The Global Catalogue of Microorganisms (GCM) 10K type strain sequencing project: providing services to taxonomists for standard genome sequencing and annotation.</title>
        <authorList>
            <consortium name="The Broad Institute Genomics Platform"/>
            <consortium name="The Broad Institute Genome Sequencing Center for Infectious Disease"/>
            <person name="Wu L."/>
            <person name="Ma J."/>
        </authorList>
    </citation>
    <scope>NUCLEOTIDE SEQUENCE [LARGE SCALE GENOMIC DNA]</scope>
    <source>
        <strain evidence="6">JCM 9933</strain>
    </source>
</reference>
<dbReference type="RefSeq" id="WP_343897472.1">
    <property type="nucleotide sequence ID" value="NZ_BAAAFZ010000072.1"/>
</dbReference>
<feature type="domain" description="Pyruvate carboxyltransferase" evidence="4">
    <location>
        <begin position="3"/>
        <end position="271"/>
    </location>
</feature>
<dbReference type="EMBL" id="BAAAFZ010000072">
    <property type="protein sequence ID" value="GAA0600386.1"/>
    <property type="molecule type" value="Genomic_DNA"/>
</dbReference>
<dbReference type="Pfam" id="PF00682">
    <property type="entry name" value="HMGL-like"/>
    <property type="match status" value="1"/>
</dbReference>
<comment type="caution">
    <text evidence="5">The sequence shown here is derived from an EMBL/GenBank/DDBJ whole genome shotgun (WGS) entry which is preliminary data.</text>
</comment>
<keyword evidence="2" id="KW-0479">Metal-binding</keyword>
<sequence length="300" mass="31406">MRATLVEVAPRDGFQPIGPFIPTEEKVAFVEDAHAAGLRRIEIGSFVNPKAVPQLRDTGEVLRRTARLDGLDAQVLVPNARGVALALEAGARHLAYVVSASEAHNRSNVRRDVAASVRDYGEIVAGLPAGVKVRLNLATSFDCPFDGRVEEDLVLSRLDGLLAHREDVEVGLCDTTGRADPNHVFSLVLKCLARFEGRTRWAFHGHDTYGLGLANVAAAWRAGIAVFDAAFGGLGGCPFAPGATGNVATEDVAWMFRRMGVATGVGLEALVAVAARAAALPGAAPGGRVRAALAGICAAS</sequence>
<dbReference type="GO" id="GO:0016829">
    <property type="term" value="F:lyase activity"/>
    <property type="evidence" value="ECO:0007669"/>
    <property type="project" value="UniProtKB-KW"/>
</dbReference>
<accession>A0ABP3QYY2</accession>
<keyword evidence="6" id="KW-1185">Reference proteome</keyword>
<dbReference type="InterPro" id="IPR043594">
    <property type="entry name" value="HMGL"/>
</dbReference>
<evidence type="ECO:0000256" key="2">
    <source>
        <dbReference type="ARBA" id="ARBA00022723"/>
    </source>
</evidence>
<dbReference type="PANTHER" id="PTHR42738:SF7">
    <property type="entry name" value="HYDROXYMETHYLGLUTARYL-COA LYASE"/>
    <property type="match status" value="1"/>
</dbReference>
<dbReference type="PANTHER" id="PTHR42738">
    <property type="entry name" value="HYDROXYMETHYLGLUTARYL-COA LYASE"/>
    <property type="match status" value="1"/>
</dbReference>
<comment type="similarity">
    <text evidence="1">Belongs to the HMG-CoA lyase family.</text>
</comment>
<protein>
    <submittedName>
        <fullName evidence="5">Hydroxymethylglutaryl-CoA lyase</fullName>
    </submittedName>
</protein>
<evidence type="ECO:0000313" key="6">
    <source>
        <dbReference type="Proteomes" id="UP001501588"/>
    </source>
</evidence>
<dbReference type="NCBIfam" id="NF004283">
    <property type="entry name" value="PRK05692.1"/>
    <property type="match status" value="1"/>
</dbReference>
<organism evidence="5 6">
    <name type="scientific">Craurococcus roseus</name>
    <dbReference type="NCBI Taxonomy" id="77585"/>
    <lineage>
        <taxon>Bacteria</taxon>
        <taxon>Pseudomonadati</taxon>
        <taxon>Pseudomonadota</taxon>
        <taxon>Alphaproteobacteria</taxon>
        <taxon>Acetobacterales</taxon>
        <taxon>Acetobacteraceae</taxon>
        <taxon>Craurococcus</taxon>
    </lineage>
</organism>
<dbReference type="InterPro" id="IPR013785">
    <property type="entry name" value="Aldolase_TIM"/>
</dbReference>
<proteinExistence type="inferred from homology"/>
<dbReference type="SUPFAM" id="SSF51569">
    <property type="entry name" value="Aldolase"/>
    <property type="match status" value="1"/>
</dbReference>